<dbReference type="GeneID" id="13442453"/>
<dbReference type="InParanoid" id="F0VKC1"/>
<evidence type="ECO:0000313" key="4">
    <source>
        <dbReference type="EMBL" id="CEL69235.1"/>
    </source>
</evidence>
<feature type="domain" description="SRS" evidence="2">
    <location>
        <begin position="69"/>
        <end position="152"/>
    </location>
</feature>
<proteinExistence type="predicted"/>
<evidence type="ECO:0000256" key="1">
    <source>
        <dbReference type="SAM" id="SignalP"/>
    </source>
</evidence>
<dbReference type="InterPro" id="IPR007226">
    <property type="entry name" value="SRS_dom"/>
</dbReference>
<dbReference type="RefSeq" id="XP_003884552.1">
    <property type="nucleotide sequence ID" value="XM_003884503.1"/>
</dbReference>
<feature type="signal peptide" evidence="1">
    <location>
        <begin position="1"/>
        <end position="18"/>
    </location>
</feature>
<dbReference type="EMBL" id="LN714485">
    <property type="protein sequence ID" value="CEL69235.1"/>
    <property type="molecule type" value="Genomic_DNA"/>
</dbReference>
<evidence type="ECO:0000313" key="5">
    <source>
        <dbReference type="Proteomes" id="UP000007494"/>
    </source>
</evidence>
<dbReference type="EMBL" id="FR823391">
    <property type="protein sequence ID" value="CBZ54522.1"/>
    <property type="molecule type" value="Genomic_DNA"/>
</dbReference>
<organism evidence="3 5">
    <name type="scientific">Neospora caninum (strain Liverpool)</name>
    <dbReference type="NCBI Taxonomy" id="572307"/>
    <lineage>
        <taxon>Eukaryota</taxon>
        <taxon>Sar</taxon>
        <taxon>Alveolata</taxon>
        <taxon>Apicomplexa</taxon>
        <taxon>Conoidasida</taxon>
        <taxon>Coccidia</taxon>
        <taxon>Eucoccidiorida</taxon>
        <taxon>Eimeriorina</taxon>
        <taxon>Sarcocystidae</taxon>
        <taxon>Neospora</taxon>
    </lineage>
</organism>
<reference evidence="3" key="2">
    <citation type="submission" date="2011-03" db="EMBL/GenBank/DDBJ databases">
        <title>Comparative genomics and transcriptomics of Neospora caninum and Toxoplasma gondii.</title>
        <authorList>
            <person name="Reid A.J."/>
            <person name="Sohal A."/>
            <person name="Harris D."/>
            <person name="Quail M."/>
            <person name="Sanders M."/>
            <person name="Berriman M."/>
            <person name="Wastling J.M."/>
            <person name="Pain A."/>
        </authorList>
    </citation>
    <scope>NUCLEOTIDE SEQUENCE</scope>
    <source>
        <strain evidence="3">Liverpool</strain>
    </source>
</reference>
<dbReference type="AlphaFoldDB" id="F0VKC1"/>
<name>F0VKC1_NEOCL</name>
<reference evidence="5" key="3">
    <citation type="journal article" date="2012" name="PLoS Pathog.">
        <title>Comparative genomics of the apicomplexan parasites Toxoplasma gondii and Neospora caninum: Coccidia differing in host range and transmission strategy.</title>
        <authorList>
            <person name="Reid A.J."/>
            <person name="Vermont S.J."/>
            <person name="Cotton J.A."/>
            <person name="Harris D."/>
            <person name="Hill-Cawthorne G.A."/>
            <person name="Konen-Waisman S."/>
            <person name="Latham S.M."/>
            <person name="Mourier T."/>
            <person name="Norton R."/>
            <person name="Quail M.A."/>
            <person name="Sanders M."/>
            <person name="Shanmugam D."/>
            <person name="Sohal A."/>
            <person name="Wasmuth J.D."/>
            <person name="Brunk B."/>
            <person name="Grigg M.E."/>
            <person name="Howard J.C."/>
            <person name="Parkinson J."/>
            <person name="Roos D.S."/>
            <person name="Trees A.J."/>
            <person name="Berriman M."/>
            <person name="Pain A."/>
            <person name="Wastling J.M."/>
        </authorList>
    </citation>
    <scope>NUCLEOTIDE SEQUENCE [LARGE SCALE GENOMIC DNA]</scope>
    <source>
        <strain evidence="5">Liverpool</strain>
    </source>
</reference>
<accession>F0VKC1</accession>
<evidence type="ECO:0000259" key="2">
    <source>
        <dbReference type="Pfam" id="PF04092"/>
    </source>
</evidence>
<dbReference type="InterPro" id="IPR036755">
    <property type="entry name" value="SRS_dom_sf"/>
</dbReference>
<dbReference type="Pfam" id="PF04092">
    <property type="entry name" value="SAG"/>
    <property type="match status" value="1"/>
</dbReference>
<gene>
    <name evidence="4" type="ORF">BN1204_049510</name>
    <name evidence="3" type="ORF">NCLIV_049510</name>
</gene>
<keyword evidence="1" id="KW-0732">Signal</keyword>
<dbReference type="OrthoDB" id="328836at2759"/>
<dbReference type="eggNOG" id="ENOG502R08Q">
    <property type="taxonomic scope" value="Eukaryota"/>
</dbReference>
<sequence length="175" mass="19529">MKLASVAVVLTIFASASAVGAEPDAAAQRYYKNVRKELQVPFGKYNIVWFSSIRGESTENIAYVYPGWKVAIECSNATKWVPNEFKKQVCEGRESNCTSQKTLQSLFPGVPESHQWWTGGDGKTEPVVLNVPHSVPSSKTFSFRCETMEHPKAKSQSYIVTLLTENAPEYVNFRA</sequence>
<dbReference type="Proteomes" id="UP000007494">
    <property type="component" value="Chromosome X"/>
</dbReference>
<dbReference type="SUPFAM" id="SSF74877">
    <property type="entry name" value="Major surface antigen p30, SAG1"/>
    <property type="match status" value="1"/>
</dbReference>
<reference evidence="3" key="1">
    <citation type="submission" date="2011-02" db="EMBL/GenBank/DDBJ databases">
        <authorList>
            <person name="Aslett M."/>
        </authorList>
    </citation>
    <scope>NUCLEOTIDE SEQUENCE</scope>
    <source>
        <strain evidence="3">Liverpool</strain>
    </source>
</reference>
<dbReference type="OMA" id="SFRCETM"/>
<dbReference type="GO" id="GO:0016020">
    <property type="term" value="C:membrane"/>
    <property type="evidence" value="ECO:0007669"/>
    <property type="project" value="InterPro"/>
</dbReference>
<keyword evidence="5" id="KW-1185">Reference proteome</keyword>
<dbReference type="VEuPathDB" id="ToxoDB:NCLIV_049510"/>
<evidence type="ECO:0000313" key="3">
    <source>
        <dbReference type="EMBL" id="CBZ54522.1"/>
    </source>
</evidence>
<protein>
    <submittedName>
        <fullName evidence="3">SRS domain-containing protein</fullName>
    </submittedName>
</protein>
<reference evidence="4" key="4">
    <citation type="journal article" date="2015" name="PLoS ONE">
        <title>Comprehensive Evaluation of Toxoplasma gondii VEG and Neospora caninum LIV Genomes with Tachyzoite Stage Transcriptome and Proteome Defines Novel Transcript Features.</title>
        <authorList>
            <person name="Ramaprasad A."/>
            <person name="Mourier T."/>
            <person name="Naeem R."/>
            <person name="Malas T.B."/>
            <person name="Moussa E."/>
            <person name="Panigrahi A."/>
            <person name="Vermont S.J."/>
            <person name="Otto T.D."/>
            <person name="Wastling J."/>
            <person name="Pain A."/>
        </authorList>
    </citation>
    <scope>NUCLEOTIDE SEQUENCE</scope>
    <source>
        <strain evidence="4">Liverpool</strain>
    </source>
</reference>
<dbReference type="Gene3D" id="2.60.40.1320">
    <property type="entry name" value="SRS domain"/>
    <property type="match status" value="1"/>
</dbReference>
<feature type="chain" id="PRO_5007655230" evidence="1">
    <location>
        <begin position="19"/>
        <end position="175"/>
    </location>
</feature>